<feature type="compositionally biased region" description="Polar residues" evidence="1">
    <location>
        <begin position="16"/>
        <end position="28"/>
    </location>
</feature>
<evidence type="ECO:0000313" key="3">
    <source>
        <dbReference type="WBParaSite" id="PgR048_g067_t01"/>
    </source>
</evidence>
<feature type="compositionally biased region" description="Basic and acidic residues" evidence="1">
    <location>
        <begin position="46"/>
        <end position="58"/>
    </location>
</feature>
<accession>A0A915BNR8</accession>
<proteinExistence type="predicted"/>
<protein>
    <submittedName>
        <fullName evidence="3">Uncharacterized protein</fullName>
    </submittedName>
</protein>
<dbReference type="AlphaFoldDB" id="A0A915BNR8"/>
<evidence type="ECO:0000313" key="2">
    <source>
        <dbReference type="Proteomes" id="UP000887569"/>
    </source>
</evidence>
<evidence type="ECO:0000256" key="1">
    <source>
        <dbReference type="SAM" id="MobiDB-lite"/>
    </source>
</evidence>
<feature type="region of interest" description="Disordered" evidence="1">
    <location>
        <begin position="1"/>
        <end position="72"/>
    </location>
</feature>
<organism evidence="2 3">
    <name type="scientific">Parascaris univalens</name>
    <name type="common">Nematode worm</name>
    <dbReference type="NCBI Taxonomy" id="6257"/>
    <lineage>
        <taxon>Eukaryota</taxon>
        <taxon>Metazoa</taxon>
        <taxon>Ecdysozoa</taxon>
        <taxon>Nematoda</taxon>
        <taxon>Chromadorea</taxon>
        <taxon>Rhabditida</taxon>
        <taxon>Spirurina</taxon>
        <taxon>Ascaridomorpha</taxon>
        <taxon>Ascaridoidea</taxon>
        <taxon>Ascarididae</taxon>
        <taxon>Parascaris</taxon>
    </lineage>
</organism>
<keyword evidence="2" id="KW-1185">Reference proteome</keyword>
<dbReference type="WBParaSite" id="PgR048_g067_t01">
    <property type="protein sequence ID" value="PgR048_g067_t01"/>
    <property type="gene ID" value="PgR048_g067"/>
</dbReference>
<dbReference type="Proteomes" id="UP000887569">
    <property type="component" value="Unplaced"/>
</dbReference>
<name>A0A915BNR8_PARUN</name>
<reference evidence="3" key="1">
    <citation type="submission" date="2022-11" db="UniProtKB">
        <authorList>
            <consortium name="WormBaseParasite"/>
        </authorList>
    </citation>
    <scope>IDENTIFICATION</scope>
</reference>
<sequence length="103" mass="11849">MCGSPWSVNPDRRGSDPSQSTPRFTSPRTPARFIYESPQMNTSLDSSREYSDGEHRDSFGSPYHDSSTSEQFDVRDYVIPEMTSNPWAELEKKYYAELAQKRS</sequence>